<keyword evidence="3" id="KW-1133">Transmembrane helix</keyword>
<dbReference type="OrthoDB" id="10019838at2"/>
<organism evidence="4">
    <name type="scientific">Tolypothrix bouteillei VB521301</name>
    <dbReference type="NCBI Taxonomy" id="1479485"/>
    <lineage>
        <taxon>Bacteria</taxon>
        <taxon>Bacillati</taxon>
        <taxon>Cyanobacteriota</taxon>
        <taxon>Cyanophyceae</taxon>
        <taxon>Nostocales</taxon>
        <taxon>Tolypothrichaceae</taxon>
        <taxon>Tolypothrix</taxon>
    </lineage>
</organism>
<feature type="coiled-coil region" evidence="1">
    <location>
        <begin position="234"/>
        <end position="346"/>
    </location>
</feature>
<evidence type="ECO:0000256" key="2">
    <source>
        <dbReference type="SAM" id="MobiDB-lite"/>
    </source>
</evidence>
<gene>
    <name evidence="4" type="ORF">DA73_0224500</name>
</gene>
<evidence type="ECO:0000313" key="4">
    <source>
        <dbReference type="EMBL" id="KIE09900.1"/>
    </source>
</evidence>
<dbReference type="AlphaFoldDB" id="A0A0C1RC91"/>
<keyword evidence="1" id="KW-0175">Coiled coil</keyword>
<keyword evidence="3" id="KW-0472">Membrane</keyword>
<proteinExistence type="predicted"/>
<feature type="region of interest" description="Disordered" evidence="2">
    <location>
        <begin position="31"/>
        <end position="52"/>
    </location>
</feature>
<comment type="caution">
    <text evidence="4">The sequence shown here is derived from an EMBL/GenBank/DDBJ whole genome shotgun (WGS) entry which is preliminary data.</text>
</comment>
<sequence length="450" mass="52619">MDIIIVPLGAVVVITVWLGFLKIFKKKEKPKSNDIPQSVSSDEDTRVKSNISSSSIETEIEQKLQNLENEKIWLKHRIEELTDRAIALEKTLHSTTKSNNSLELQIKELNNQIKNLKAASSLLRSENATFQKKIKELEVHKKALVQELGGAIGREDLEYATWDLVLQTTQLLIKERDQAVKENESFRQSNEQLKFEVVSKNDEINHLKTIIFDRETEIKKLKFNTNTFNDEQHFNNLNNQLFQKETELRALNEKLNTSHQVIASLKEQVQSQSLHSKKIEQEKLDLEKNIKNLPQQIKQQELEINKTVQNLQNQIKIQEEFYKSRMQNLLEENEHLKKEIVILQSDYTFTGINLSFDHLDDSLDLFTEVANLFYFVQEYFNFSGLECIDSFSQSQQVYFWLIRQLYVVNALLAYRVLDLEDRVANAPHVGKALCWYSRAIKEELNMILNY</sequence>
<dbReference type="EMBL" id="JHEG02000053">
    <property type="protein sequence ID" value="KIE09900.1"/>
    <property type="molecule type" value="Genomic_DNA"/>
</dbReference>
<name>A0A0C1RC91_9CYAN</name>
<dbReference type="STRING" id="1479485.DA73_0224500"/>
<reference evidence="4" key="1">
    <citation type="journal article" date="2015" name="Genome Announc.">
        <title>Draft Genome Sequence of Tolypothrix boutellei Strain VB521301.</title>
        <authorList>
            <person name="Chandrababunaidu M.M."/>
            <person name="Singh D."/>
            <person name="Sen D."/>
            <person name="Bhan S."/>
            <person name="Das S."/>
            <person name="Gupta A."/>
            <person name="Adhikary S.P."/>
            <person name="Tripathy S."/>
        </authorList>
    </citation>
    <scope>NUCLEOTIDE SEQUENCE</scope>
    <source>
        <strain evidence="4">VB521301</strain>
    </source>
</reference>
<feature type="coiled-coil region" evidence="1">
    <location>
        <begin position="57"/>
        <end position="147"/>
    </location>
</feature>
<keyword evidence="3" id="KW-0812">Transmembrane</keyword>
<protein>
    <submittedName>
        <fullName evidence="4">Uncharacterized protein</fullName>
    </submittedName>
</protein>
<evidence type="ECO:0000256" key="3">
    <source>
        <dbReference type="SAM" id="Phobius"/>
    </source>
</evidence>
<accession>A0A0C1RC91</accession>
<feature type="transmembrane region" description="Helical" evidence="3">
    <location>
        <begin position="6"/>
        <end position="24"/>
    </location>
</feature>
<evidence type="ECO:0000256" key="1">
    <source>
        <dbReference type="SAM" id="Coils"/>
    </source>
</evidence>